<reference evidence="5 6" key="1">
    <citation type="journal article" date="2018" name="Nat. Ecol. Evol.">
        <title>Pezizomycetes genomes reveal the molecular basis of ectomycorrhizal truffle lifestyle.</title>
        <authorList>
            <person name="Murat C."/>
            <person name="Payen T."/>
            <person name="Noel B."/>
            <person name="Kuo A."/>
            <person name="Morin E."/>
            <person name="Chen J."/>
            <person name="Kohler A."/>
            <person name="Krizsan K."/>
            <person name="Balestrini R."/>
            <person name="Da Silva C."/>
            <person name="Montanini B."/>
            <person name="Hainaut M."/>
            <person name="Levati E."/>
            <person name="Barry K.W."/>
            <person name="Belfiori B."/>
            <person name="Cichocki N."/>
            <person name="Clum A."/>
            <person name="Dockter R.B."/>
            <person name="Fauchery L."/>
            <person name="Guy J."/>
            <person name="Iotti M."/>
            <person name="Le Tacon F."/>
            <person name="Lindquist E.A."/>
            <person name="Lipzen A."/>
            <person name="Malagnac F."/>
            <person name="Mello A."/>
            <person name="Molinier V."/>
            <person name="Miyauchi S."/>
            <person name="Poulain J."/>
            <person name="Riccioni C."/>
            <person name="Rubini A."/>
            <person name="Sitrit Y."/>
            <person name="Splivallo R."/>
            <person name="Traeger S."/>
            <person name="Wang M."/>
            <person name="Zifcakova L."/>
            <person name="Wipf D."/>
            <person name="Zambonelli A."/>
            <person name="Paolocci F."/>
            <person name="Nowrousian M."/>
            <person name="Ottonello S."/>
            <person name="Baldrian P."/>
            <person name="Spatafora J.W."/>
            <person name="Henrissat B."/>
            <person name="Nagy L.G."/>
            <person name="Aury J.M."/>
            <person name="Wincker P."/>
            <person name="Grigoriev I.V."/>
            <person name="Bonfante P."/>
            <person name="Martin F.M."/>
        </authorList>
    </citation>
    <scope>NUCLEOTIDE SEQUENCE [LARGE SCALE GENOMIC DNA]</scope>
    <source>
        <strain evidence="5 6">ATCC MYA-4762</strain>
    </source>
</reference>
<organism evidence="5 6">
    <name type="scientific">Terfezia boudieri ATCC MYA-4762</name>
    <dbReference type="NCBI Taxonomy" id="1051890"/>
    <lineage>
        <taxon>Eukaryota</taxon>
        <taxon>Fungi</taxon>
        <taxon>Dikarya</taxon>
        <taxon>Ascomycota</taxon>
        <taxon>Pezizomycotina</taxon>
        <taxon>Pezizomycetes</taxon>
        <taxon>Pezizales</taxon>
        <taxon>Pezizaceae</taxon>
        <taxon>Terfezia</taxon>
    </lineage>
</organism>
<dbReference type="OrthoDB" id="2304312at2759"/>
<dbReference type="AlphaFoldDB" id="A0A3N4LKV2"/>
<sequence length="246" mass="27955">MPNLVSLFCLVYGDLFNRAFKVVIEKQQSVANLKEHIIIQGPSSLRDMHTADLNLWKWNQPGGVEELDLEIIKVPVYMTGADIGKTFFTFFMFVKIHKIQPNMISTWMYRGKTLIFYPNGTVYYSSGEVPCKVSENIENWVIADAVLPGDEGMYCRMVLVTSLKMTGMKECMKHDGELSYSSVNDVSGMLVYLISIDDQYIFTKVRWASRKLCAIMLEVLIECSISTPEFGRKKNSHGARLSSSSR</sequence>
<proteinExistence type="predicted"/>
<dbReference type="GO" id="GO:0005576">
    <property type="term" value="C:extracellular region"/>
    <property type="evidence" value="ECO:0007669"/>
    <property type="project" value="UniProtKB-SubCell"/>
</dbReference>
<dbReference type="GO" id="GO:0043657">
    <property type="term" value="C:host cell"/>
    <property type="evidence" value="ECO:0007669"/>
    <property type="project" value="UniProtKB-SubCell"/>
</dbReference>
<name>A0A3N4LKV2_9PEZI</name>
<keyword evidence="6" id="KW-1185">Reference proteome</keyword>
<protein>
    <recommendedName>
        <fullName evidence="4">Crinkler effector protein N-terminal domain-containing protein</fullName>
    </recommendedName>
</protein>
<gene>
    <name evidence="5" type="ORF">L211DRAFT_850677</name>
</gene>
<accession>A0A3N4LKV2</accession>
<dbReference type="EMBL" id="ML121552">
    <property type="protein sequence ID" value="RPB22368.1"/>
    <property type="molecule type" value="Genomic_DNA"/>
</dbReference>
<feature type="domain" description="Crinkler effector protein N-terminal" evidence="4">
    <location>
        <begin position="5"/>
        <end position="60"/>
    </location>
</feature>
<dbReference type="Proteomes" id="UP000267821">
    <property type="component" value="Unassembled WGS sequence"/>
</dbReference>
<evidence type="ECO:0000313" key="5">
    <source>
        <dbReference type="EMBL" id="RPB22368.1"/>
    </source>
</evidence>
<dbReference type="InterPro" id="IPR045379">
    <property type="entry name" value="Crinkler_N"/>
</dbReference>
<dbReference type="Pfam" id="PF20147">
    <property type="entry name" value="Crinkler"/>
    <property type="match status" value="1"/>
</dbReference>
<evidence type="ECO:0000256" key="2">
    <source>
        <dbReference type="ARBA" id="ARBA00004613"/>
    </source>
</evidence>
<evidence type="ECO:0000313" key="6">
    <source>
        <dbReference type="Proteomes" id="UP000267821"/>
    </source>
</evidence>
<evidence type="ECO:0000259" key="4">
    <source>
        <dbReference type="Pfam" id="PF20147"/>
    </source>
</evidence>
<evidence type="ECO:0000256" key="1">
    <source>
        <dbReference type="ARBA" id="ARBA00004340"/>
    </source>
</evidence>
<evidence type="ECO:0000256" key="3">
    <source>
        <dbReference type="ARBA" id="ARBA00022525"/>
    </source>
</evidence>
<keyword evidence="3" id="KW-0964">Secreted</keyword>
<comment type="subcellular location">
    <subcellularLocation>
        <location evidence="1">Host cell</location>
    </subcellularLocation>
    <subcellularLocation>
        <location evidence="2">Secreted</location>
    </subcellularLocation>
</comment>
<dbReference type="InParanoid" id="A0A3N4LKV2"/>